<dbReference type="GO" id="GO:0052621">
    <property type="term" value="F:diguanylate cyclase activity"/>
    <property type="evidence" value="ECO:0007669"/>
    <property type="project" value="UniProtKB-EC"/>
</dbReference>
<feature type="transmembrane region" description="Helical" evidence="3">
    <location>
        <begin position="61"/>
        <end position="82"/>
    </location>
</feature>
<feature type="domain" description="GGDEF" evidence="4">
    <location>
        <begin position="250"/>
        <end position="381"/>
    </location>
</feature>
<feature type="transmembrane region" description="Helical" evidence="3">
    <location>
        <begin position="187"/>
        <end position="208"/>
    </location>
</feature>
<feature type="transmembrane region" description="Helical" evidence="3">
    <location>
        <begin position="6"/>
        <end position="26"/>
    </location>
</feature>
<keyword evidence="3" id="KW-0812">Transmembrane</keyword>
<dbReference type="AlphaFoldDB" id="A0A368XCF9"/>
<comment type="caution">
    <text evidence="5">The sequence shown here is derived from an EMBL/GenBank/DDBJ whole genome shotgun (WGS) entry which is preliminary data.</text>
</comment>
<dbReference type="Proteomes" id="UP000252884">
    <property type="component" value="Unassembled WGS sequence"/>
</dbReference>
<protein>
    <recommendedName>
        <fullName evidence="1">diguanylate cyclase</fullName>
        <ecNumber evidence="1">2.7.7.65</ecNumber>
    </recommendedName>
</protein>
<dbReference type="FunFam" id="3.30.70.270:FF:000001">
    <property type="entry name" value="Diguanylate cyclase domain protein"/>
    <property type="match status" value="1"/>
</dbReference>
<keyword evidence="3" id="KW-1133">Transmembrane helix</keyword>
<dbReference type="NCBIfam" id="TIGR00254">
    <property type="entry name" value="GGDEF"/>
    <property type="match status" value="1"/>
</dbReference>
<dbReference type="PANTHER" id="PTHR45138">
    <property type="entry name" value="REGULATORY COMPONENTS OF SENSORY TRANSDUCTION SYSTEM"/>
    <property type="match status" value="1"/>
</dbReference>
<dbReference type="EC" id="2.7.7.65" evidence="1"/>
<dbReference type="InterPro" id="IPR000160">
    <property type="entry name" value="GGDEF_dom"/>
</dbReference>
<dbReference type="OrthoDB" id="9813903at2"/>
<dbReference type="InterPro" id="IPR050469">
    <property type="entry name" value="Diguanylate_Cyclase"/>
</dbReference>
<reference evidence="5 6" key="1">
    <citation type="submission" date="2018-07" db="EMBL/GenBank/DDBJ databases">
        <title>Genomic Encyclopedia of Type Strains, Phase IV (KMG-IV): sequencing the most valuable type-strain genomes for metagenomic binning, comparative biology and taxonomic classification.</title>
        <authorList>
            <person name="Goeker M."/>
        </authorList>
    </citation>
    <scope>NUCLEOTIDE SEQUENCE [LARGE SCALE GENOMIC DNA]</scope>
    <source>
        <strain evidence="5 6">DSM 21634</strain>
    </source>
</reference>
<feature type="transmembrane region" description="Helical" evidence="3">
    <location>
        <begin position="94"/>
        <end position="114"/>
    </location>
</feature>
<dbReference type="InterPro" id="IPR029787">
    <property type="entry name" value="Nucleotide_cyclase"/>
</dbReference>
<proteinExistence type="predicted"/>
<dbReference type="CDD" id="cd01949">
    <property type="entry name" value="GGDEF"/>
    <property type="match status" value="1"/>
</dbReference>
<dbReference type="Gene3D" id="3.30.70.270">
    <property type="match status" value="1"/>
</dbReference>
<gene>
    <name evidence="5" type="ORF">DES41_112103</name>
</gene>
<evidence type="ECO:0000256" key="3">
    <source>
        <dbReference type="SAM" id="Phobius"/>
    </source>
</evidence>
<dbReference type="EMBL" id="QPJK01000012">
    <property type="protein sequence ID" value="RCW65652.1"/>
    <property type="molecule type" value="Genomic_DNA"/>
</dbReference>
<dbReference type="Pfam" id="PF00990">
    <property type="entry name" value="GGDEF"/>
    <property type="match status" value="1"/>
</dbReference>
<dbReference type="SUPFAM" id="SSF55073">
    <property type="entry name" value="Nucleotide cyclase"/>
    <property type="match status" value="1"/>
</dbReference>
<dbReference type="PANTHER" id="PTHR45138:SF9">
    <property type="entry name" value="DIGUANYLATE CYCLASE DGCM-RELATED"/>
    <property type="match status" value="1"/>
</dbReference>
<keyword evidence="6" id="KW-1185">Reference proteome</keyword>
<comment type="catalytic activity">
    <reaction evidence="2">
        <text>2 GTP = 3',3'-c-di-GMP + 2 diphosphate</text>
        <dbReference type="Rhea" id="RHEA:24898"/>
        <dbReference type="ChEBI" id="CHEBI:33019"/>
        <dbReference type="ChEBI" id="CHEBI:37565"/>
        <dbReference type="ChEBI" id="CHEBI:58805"/>
        <dbReference type="EC" id="2.7.7.65"/>
    </reaction>
</comment>
<evidence type="ECO:0000313" key="6">
    <source>
        <dbReference type="Proteomes" id="UP000252884"/>
    </source>
</evidence>
<feature type="transmembrane region" description="Helical" evidence="3">
    <location>
        <begin position="149"/>
        <end position="175"/>
    </location>
</feature>
<keyword evidence="3" id="KW-0472">Membrane</keyword>
<organism evidence="5 6">
    <name type="scientific">Pseudorhodoferax soli</name>
    <dbReference type="NCBI Taxonomy" id="545864"/>
    <lineage>
        <taxon>Bacteria</taxon>
        <taxon>Pseudomonadati</taxon>
        <taxon>Pseudomonadota</taxon>
        <taxon>Betaproteobacteria</taxon>
        <taxon>Burkholderiales</taxon>
        <taxon>Comamonadaceae</taxon>
    </lineage>
</organism>
<feature type="transmembrane region" description="Helical" evidence="3">
    <location>
        <begin position="120"/>
        <end position="137"/>
    </location>
</feature>
<accession>A0A368XCF9</accession>
<evidence type="ECO:0000256" key="2">
    <source>
        <dbReference type="ARBA" id="ARBA00034247"/>
    </source>
</evidence>
<evidence type="ECO:0000313" key="5">
    <source>
        <dbReference type="EMBL" id="RCW65652.1"/>
    </source>
</evidence>
<dbReference type="SMART" id="SM00267">
    <property type="entry name" value="GGDEF"/>
    <property type="match status" value="1"/>
</dbReference>
<evidence type="ECO:0000259" key="4">
    <source>
        <dbReference type="PROSITE" id="PS50887"/>
    </source>
</evidence>
<dbReference type="InterPro" id="IPR043128">
    <property type="entry name" value="Rev_trsase/Diguanyl_cyclase"/>
</dbReference>
<sequence>MQLDALSLMTVAMVNLVTISLTLPPIMGRSLTPAARAAQRALLLLTGGWAALVASEYLVSSYVLSVLSMAGLSASLVMLHRALSGWLGPRPGALALRVLAIAMPLGYAFSFAHYPLRVGWSNFLLAAMLVLLARATLVARRHAGRHWRLLLLGCFAIMAVLTAARGVLGAFFTAAYPTFLSPNPVNIAAAVAVNMAVVLGTVALLVAWRDEADDRLRAMANTDSLTGLPNRRGFMERAEALFANAQRYRQPLAVLMLDLDHFKQINDSYGHDRGDDALRLFAQMLRETRRTGDLAGRLGGEEFCVVLPSSQRDTASGFDQRLRARLQQRSEEELGFGLSYSAGVAAMTDGDATLAGLLARSDAALYEAKHGGRGRLLMGDSGSGHTVV</sequence>
<name>A0A368XCF9_9BURK</name>
<dbReference type="PROSITE" id="PS50887">
    <property type="entry name" value="GGDEF"/>
    <property type="match status" value="1"/>
</dbReference>
<evidence type="ECO:0000256" key="1">
    <source>
        <dbReference type="ARBA" id="ARBA00012528"/>
    </source>
</evidence>
<dbReference type="RefSeq" id="WP_114471745.1">
    <property type="nucleotide sequence ID" value="NZ_QPJK01000012.1"/>
</dbReference>